<organism evidence="1">
    <name type="scientific">marine sediment metagenome</name>
    <dbReference type="NCBI Taxonomy" id="412755"/>
    <lineage>
        <taxon>unclassified sequences</taxon>
        <taxon>metagenomes</taxon>
        <taxon>ecological metagenomes</taxon>
    </lineage>
</organism>
<accession>X1F8R7</accession>
<reference evidence="1" key="1">
    <citation type="journal article" date="2014" name="Front. Microbiol.">
        <title>High frequency of phylogenetically diverse reductive dehalogenase-homologous genes in deep subseafloor sedimentary metagenomes.</title>
        <authorList>
            <person name="Kawai M."/>
            <person name="Futagami T."/>
            <person name="Toyoda A."/>
            <person name="Takaki Y."/>
            <person name="Nishi S."/>
            <person name="Hori S."/>
            <person name="Arai W."/>
            <person name="Tsubouchi T."/>
            <person name="Morono Y."/>
            <person name="Uchiyama I."/>
            <person name="Ito T."/>
            <person name="Fujiyama A."/>
            <person name="Inagaki F."/>
            <person name="Takami H."/>
        </authorList>
    </citation>
    <scope>NUCLEOTIDE SEQUENCE</scope>
    <source>
        <strain evidence="1">Expedition CK06-06</strain>
    </source>
</reference>
<dbReference type="EMBL" id="BARU01012504">
    <property type="protein sequence ID" value="GAH41996.1"/>
    <property type="molecule type" value="Genomic_DNA"/>
</dbReference>
<comment type="caution">
    <text evidence="1">The sequence shown here is derived from an EMBL/GenBank/DDBJ whole genome shotgun (WGS) entry which is preliminary data.</text>
</comment>
<proteinExistence type="predicted"/>
<name>X1F8R7_9ZZZZ</name>
<sequence length="31" mass="3380">IKIIGKGTFPMYPLPKKAKEEGKPVIGRPSV</sequence>
<dbReference type="AlphaFoldDB" id="X1F8R7"/>
<protein>
    <submittedName>
        <fullName evidence="1">Uncharacterized protein</fullName>
    </submittedName>
</protein>
<gene>
    <name evidence="1" type="ORF">S03H2_23036</name>
</gene>
<evidence type="ECO:0000313" key="1">
    <source>
        <dbReference type="EMBL" id="GAH41996.1"/>
    </source>
</evidence>
<feature type="non-terminal residue" evidence="1">
    <location>
        <position position="1"/>
    </location>
</feature>